<proteinExistence type="predicted"/>
<evidence type="ECO:0000256" key="1">
    <source>
        <dbReference type="SAM" id="SignalP"/>
    </source>
</evidence>
<organism evidence="2 3">
    <name type="scientific">Rhizorhabdus histidinilytica</name>
    <dbReference type="NCBI Taxonomy" id="439228"/>
    <lineage>
        <taxon>Bacteria</taxon>
        <taxon>Pseudomonadati</taxon>
        <taxon>Pseudomonadota</taxon>
        <taxon>Alphaproteobacteria</taxon>
        <taxon>Sphingomonadales</taxon>
        <taxon>Sphingomonadaceae</taxon>
        <taxon>Rhizorhabdus</taxon>
    </lineage>
</organism>
<reference evidence="3" key="1">
    <citation type="submission" date="2017-02" db="EMBL/GenBank/DDBJ databases">
        <authorList>
            <person name="Varghese N."/>
            <person name="Submissions S."/>
        </authorList>
    </citation>
    <scope>NUCLEOTIDE SEQUENCE [LARGE SCALE GENOMIC DNA]</scope>
    <source>
        <strain evidence="3">UM2</strain>
    </source>
</reference>
<dbReference type="Proteomes" id="UP000189818">
    <property type="component" value="Unassembled WGS sequence"/>
</dbReference>
<sequence length="224" mass="24661">MRLIGILLMALMLSGAVEASVYKDFEKVWEARDKTYRSERETLEVRAKSSADRAIQALVMGERTGGDDLTLALTAAWSLSELVGRGQTLYALREHMAARPSLALSEAWLQGKIDELRRKAGEADLIEGEMEILKGRDTISVQQWIGALEQLSMMRGTISGSAAELALIEQNLSSYYRARAGEQADRQRLIASVLVGLSAAVRSKQNDFQHRSAVCASTGRCTVR</sequence>
<dbReference type="EMBL" id="FUYM01000003">
    <property type="protein sequence ID" value="SKB53077.1"/>
    <property type="molecule type" value="Genomic_DNA"/>
</dbReference>
<gene>
    <name evidence="2" type="ORF">SAMN06295920_103478</name>
</gene>
<protein>
    <submittedName>
        <fullName evidence="2">Uncharacterized protein</fullName>
    </submittedName>
</protein>
<dbReference type="STRING" id="439228.SAMN06295920_103478"/>
<evidence type="ECO:0000313" key="2">
    <source>
        <dbReference type="EMBL" id="SKB53077.1"/>
    </source>
</evidence>
<keyword evidence="1" id="KW-0732">Signal</keyword>
<keyword evidence="3" id="KW-1185">Reference proteome</keyword>
<feature type="chain" id="PRO_5013295686" evidence="1">
    <location>
        <begin position="20"/>
        <end position="224"/>
    </location>
</feature>
<accession>A0A1T5C118</accession>
<dbReference type="AlphaFoldDB" id="A0A1T5C118"/>
<feature type="signal peptide" evidence="1">
    <location>
        <begin position="1"/>
        <end position="19"/>
    </location>
</feature>
<dbReference type="RefSeq" id="WP_079647813.1">
    <property type="nucleotide sequence ID" value="NZ_WMBU01000001.1"/>
</dbReference>
<evidence type="ECO:0000313" key="3">
    <source>
        <dbReference type="Proteomes" id="UP000189818"/>
    </source>
</evidence>
<name>A0A1T5C118_9SPHN</name>